<evidence type="ECO:0000256" key="6">
    <source>
        <dbReference type="ARBA" id="ARBA00022840"/>
    </source>
</evidence>
<keyword evidence="5" id="KW-0547">Nucleotide-binding</keyword>
<evidence type="ECO:0000256" key="3">
    <source>
        <dbReference type="ARBA" id="ARBA00022490"/>
    </source>
</evidence>
<dbReference type="Gene3D" id="3.40.1190.10">
    <property type="entry name" value="Mur-like, catalytic domain"/>
    <property type="match status" value="1"/>
</dbReference>
<dbReference type="SUPFAM" id="SSF53244">
    <property type="entry name" value="MurD-like peptide ligases, peptide-binding domain"/>
    <property type="match status" value="1"/>
</dbReference>
<dbReference type="Pfam" id="PF08245">
    <property type="entry name" value="Mur_ligase_M"/>
    <property type="match status" value="1"/>
</dbReference>
<dbReference type="InterPro" id="IPR013221">
    <property type="entry name" value="Mur_ligase_cen"/>
</dbReference>
<organism evidence="8 9">
    <name type="scientific">Pseudobdellovibrio exovorus JSS</name>
    <dbReference type="NCBI Taxonomy" id="1184267"/>
    <lineage>
        <taxon>Bacteria</taxon>
        <taxon>Pseudomonadati</taxon>
        <taxon>Bdellovibrionota</taxon>
        <taxon>Bdellovibrionia</taxon>
        <taxon>Bdellovibrionales</taxon>
        <taxon>Pseudobdellovibrionaceae</taxon>
        <taxon>Pseudobdellovibrio</taxon>
    </lineage>
</organism>
<keyword evidence="6" id="KW-0067">ATP-binding</keyword>
<dbReference type="GO" id="GO:0008764">
    <property type="term" value="F:UDP-N-acetylmuramoylalanine-D-glutamate ligase activity"/>
    <property type="evidence" value="ECO:0007669"/>
    <property type="project" value="InterPro"/>
</dbReference>
<keyword evidence="4" id="KW-0436">Ligase</keyword>
<dbReference type="NCBIfam" id="TIGR01087">
    <property type="entry name" value="murD"/>
    <property type="match status" value="1"/>
</dbReference>
<comment type="subcellular location">
    <subcellularLocation>
        <location evidence="1">Cytoplasm</location>
    </subcellularLocation>
</comment>
<dbReference type="GO" id="GO:0005524">
    <property type="term" value="F:ATP binding"/>
    <property type="evidence" value="ECO:0007669"/>
    <property type="project" value="UniProtKB-KW"/>
</dbReference>
<dbReference type="EMBL" id="CP003537">
    <property type="protein sequence ID" value="AGH94285.1"/>
    <property type="molecule type" value="Genomic_DNA"/>
</dbReference>
<dbReference type="Proteomes" id="UP000012040">
    <property type="component" value="Chromosome"/>
</dbReference>
<dbReference type="GO" id="GO:0008360">
    <property type="term" value="P:regulation of cell shape"/>
    <property type="evidence" value="ECO:0007669"/>
    <property type="project" value="InterPro"/>
</dbReference>
<dbReference type="InterPro" id="IPR005762">
    <property type="entry name" value="MurD"/>
</dbReference>
<evidence type="ECO:0000259" key="7">
    <source>
        <dbReference type="Pfam" id="PF08245"/>
    </source>
</evidence>
<dbReference type="Gene3D" id="3.90.190.20">
    <property type="entry name" value="Mur ligase, C-terminal domain"/>
    <property type="match status" value="1"/>
</dbReference>
<accession>M4V770</accession>
<dbReference type="GO" id="GO:0005737">
    <property type="term" value="C:cytoplasm"/>
    <property type="evidence" value="ECO:0007669"/>
    <property type="project" value="UniProtKB-SubCell"/>
</dbReference>
<proteinExistence type="predicted"/>
<evidence type="ECO:0000256" key="5">
    <source>
        <dbReference type="ARBA" id="ARBA00022741"/>
    </source>
</evidence>
<sequence>MNTSYLKNLKPPIAIIGLGKSGLSALKLLNAAGFSSDQIVTFDDKNPSAQIQDPAKLRERRPQTLVVSPGFSLKTDWIQQMVQEGVFLTSEIGLGASVLSTEKVIGITGSVGKSTVTSLLGFGMKAFDSHSFAGGNLGTPLCDYALRVLQGEPRATWVALELSSYQLENCGPLKLDYSIITFLSANHLERYNDLTEYYMTKMRITEITRTLCVINKTSADAVHYASKAQCPYRLVHADNSSRQDLMPRLFLIGSHNKDNFAVAAEIAIAANWPEKALLEMTHYRGLSHRMEFVANINQVTYVNDSKATAMDSVLVATKGCLENISPSNKLYLLLGGRDKNLPWQDLAVLSTHENINCVFFGACGELARDKSGLHGEYFTKLGSAINFCQKRAHAGDVVLLSPGGTSLDEFKSFEERGDFFKTLVLSEIEA</sequence>
<dbReference type="GO" id="GO:0009252">
    <property type="term" value="P:peptidoglycan biosynthetic process"/>
    <property type="evidence" value="ECO:0007669"/>
    <property type="project" value="UniProtKB-UniPathway"/>
</dbReference>
<feature type="domain" description="Mur ligase central" evidence="7">
    <location>
        <begin position="107"/>
        <end position="260"/>
    </location>
</feature>
<dbReference type="GO" id="GO:0051301">
    <property type="term" value="P:cell division"/>
    <property type="evidence" value="ECO:0007669"/>
    <property type="project" value="InterPro"/>
</dbReference>
<dbReference type="AlphaFoldDB" id="M4V770"/>
<evidence type="ECO:0000256" key="4">
    <source>
        <dbReference type="ARBA" id="ARBA00022598"/>
    </source>
</evidence>
<dbReference type="SUPFAM" id="SSF53623">
    <property type="entry name" value="MurD-like peptide ligases, catalytic domain"/>
    <property type="match status" value="1"/>
</dbReference>
<dbReference type="SUPFAM" id="SSF51984">
    <property type="entry name" value="MurCD N-terminal domain"/>
    <property type="match status" value="1"/>
</dbReference>
<keyword evidence="9" id="KW-1185">Reference proteome</keyword>
<dbReference type="eggNOG" id="COG0771">
    <property type="taxonomic scope" value="Bacteria"/>
</dbReference>
<keyword evidence="3" id="KW-0963">Cytoplasm</keyword>
<protein>
    <recommendedName>
        <fullName evidence="7">Mur ligase central domain-containing protein</fullName>
    </recommendedName>
</protein>
<dbReference type="Gene3D" id="3.40.50.720">
    <property type="entry name" value="NAD(P)-binding Rossmann-like Domain"/>
    <property type="match status" value="1"/>
</dbReference>
<dbReference type="PANTHER" id="PTHR43692:SF1">
    <property type="entry name" value="UDP-N-ACETYLMURAMOYLALANINE--D-GLUTAMATE LIGASE"/>
    <property type="match status" value="1"/>
</dbReference>
<dbReference type="OrthoDB" id="5288198at2"/>
<reference evidence="8 9" key="1">
    <citation type="journal article" date="2013" name="ISME J.">
        <title>By their genes ye shall know them: genomic signatures of predatory bacteria.</title>
        <authorList>
            <person name="Pasternak Z."/>
            <person name="Pietrokovski S."/>
            <person name="Rotem O."/>
            <person name="Gophna U."/>
            <person name="Lurie-Weinberger M.N."/>
            <person name="Jurkevitch E."/>
        </authorList>
    </citation>
    <scope>NUCLEOTIDE SEQUENCE [LARGE SCALE GENOMIC DNA]</scope>
    <source>
        <strain evidence="8 9">JSS</strain>
    </source>
</reference>
<dbReference type="UniPathway" id="UPA00219"/>
<dbReference type="HOGENOM" id="CLU_032540_1_0_7"/>
<gene>
    <name evidence="8" type="ORF">A11Q_65</name>
</gene>
<dbReference type="InterPro" id="IPR036565">
    <property type="entry name" value="Mur-like_cat_sf"/>
</dbReference>
<dbReference type="PATRIC" id="fig|1184267.3.peg.67"/>
<dbReference type="RefSeq" id="WP_015468775.1">
    <property type="nucleotide sequence ID" value="NC_020813.1"/>
</dbReference>
<evidence type="ECO:0000256" key="1">
    <source>
        <dbReference type="ARBA" id="ARBA00004496"/>
    </source>
</evidence>
<evidence type="ECO:0000313" key="9">
    <source>
        <dbReference type="Proteomes" id="UP000012040"/>
    </source>
</evidence>
<dbReference type="KEGG" id="bex:A11Q_65"/>
<evidence type="ECO:0000313" key="8">
    <source>
        <dbReference type="EMBL" id="AGH94285.1"/>
    </source>
</evidence>
<dbReference type="STRING" id="1184267.A11Q_65"/>
<dbReference type="PANTHER" id="PTHR43692">
    <property type="entry name" value="UDP-N-ACETYLMURAMOYLALANINE--D-GLUTAMATE LIGASE"/>
    <property type="match status" value="1"/>
</dbReference>
<dbReference type="InterPro" id="IPR036615">
    <property type="entry name" value="Mur_ligase_C_dom_sf"/>
</dbReference>
<comment type="pathway">
    <text evidence="2">Cell wall biogenesis; peptidoglycan biosynthesis.</text>
</comment>
<evidence type="ECO:0000256" key="2">
    <source>
        <dbReference type="ARBA" id="ARBA00004752"/>
    </source>
</evidence>
<name>M4V770_9BACT</name>